<dbReference type="Proteomes" id="UP000621859">
    <property type="component" value="Unassembled WGS sequence"/>
</dbReference>
<evidence type="ECO:0000313" key="2">
    <source>
        <dbReference type="EMBL" id="GGP27904.1"/>
    </source>
</evidence>
<feature type="transmembrane region" description="Helical" evidence="1">
    <location>
        <begin position="6"/>
        <end position="23"/>
    </location>
</feature>
<evidence type="ECO:0000256" key="1">
    <source>
        <dbReference type="SAM" id="Phobius"/>
    </source>
</evidence>
<keyword evidence="1" id="KW-1133">Transmembrane helix</keyword>
<reference evidence="3" key="1">
    <citation type="journal article" date="2019" name="Int. J. Syst. Evol. Microbiol.">
        <title>The Global Catalogue of Microorganisms (GCM) 10K type strain sequencing project: providing services to taxonomists for standard genome sequencing and annotation.</title>
        <authorList>
            <consortium name="The Broad Institute Genomics Platform"/>
            <consortium name="The Broad Institute Genome Sequencing Center for Infectious Disease"/>
            <person name="Wu L."/>
            <person name="Ma J."/>
        </authorList>
    </citation>
    <scope>NUCLEOTIDE SEQUENCE [LARGE SCALE GENOMIC DNA]</scope>
    <source>
        <strain evidence="3">CGMCC 1.8860</strain>
    </source>
</reference>
<evidence type="ECO:0000313" key="3">
    <source>
        <dbReference type="Proteomes" id="UP000621859"/>
    </source>
</evidence>
<comment type="caution">
    <text evidence="2">The sequence shown here is derived from an EMBL/GenBank/DDBJ whole genome shotgun (WGS) entry which is preliminary data.</text>
</comment>
<gene>
    <name evidence="2" type="ORF">GCM10010971_37230</name>
</gene>
<dbReference type="RefSeq" id="WP_188697673.1">
    <property type="nucleotide sequence ID" value="NZ_BMLY01000008.1"/>
</dbReference>
<feature type="transmembrane region" description="Helical" evidence="1">
    <location>
        <begin position="84"/>
        <end position="112"/>
    </location>
</feature>
<sequence>MPLFLVYWSGLLLAPAGGFVLWLRPRKQRWWVWALPSLVVGAAIAGGLSLTAPLANALVLVLAYCSYCGMTALLLRARPYVLRFLFVIAILPVIGGCLLATVGALGLGFIAADEEAAPGTSQWITPDIQCTGKQWGSAGSSAGYTVTLYQRYPVLPFLQRKLISISNVYGDVTPHPDATCENALVQFKNKSR</sequence>
<feature type="transmembrane region" description="Helical" evidence="1">
    <location>
        <begin position="30"/>
        <end position="48"/>
    </location>
</feature>
<keyword evidence="1" id="KW-0812">Transmembrane</keyword>
<feature type="transmembrane region" description="Helical" evidence="1">
    <location>
        <begin position="54"/>
        <end position="75"/>
    </location>
</feature>
<organism evidence="2 3">
    <name type="scientific">Silvimonas amylolytica</name>
    <dbReference type="NCBI Taxonomy" id="449663"/>
    <lineage>
        <taxon>Bacteria</taxon>
        <taxon>Pseudomonadati</taxon>
        <taxon>Pseudomonadota</taxon>
        <taxon>Betaproteobacteria</taxon>
        <taxon>Neisseriales</taxon>
        <taxon>Chitinibacteraceae</taxon>
        <taxon>Silvimonas</taxon>
    </lineage>
</organism>
<dbReference type="EMBL" id="BMLY01000008">
    <property type="protein sequence ID" value="GGP27904.1"/>
    <property type="molecule type" value="Genomic_DNA"/>
</dbReference>
<accession>A0ABQ2PQL0</accession>
<keyword evidence="1" id="KW-0472">Membrane</keyword>
<name>A0ABQ2PQL0_9NEIS</name>
<proteinExistence type="predicted"/>
<protein>
    <submittedName>
        <fullName evidence="2">Uncharacterized protein</fullName>
    </submittedName>
</protein>
<keyword evidence="3" id="KW-1185">Reference proteome</keyword>